<sequence>MVEANVTAEAVMEATAAEAVSKAEAVNATGVVTVAAAKVEERPRTIAYEARLEDECRRKNIQFREHVTTYVACFSDKQLLRTMMTKLQDIAKMPMNDVDPDLESLFDDIEFNMREEDATMRAADYMTACWERIDMCGAGEFLRTPDIRKRMYTSLLNQLPGKVSEYTKDAFKKKWHPVDFEWGDLIQIVVDLSTRSLVEMTEDSKAVHATRAADAIAATGVSTVVDVKRVVGTTEAVDEARKVTTAGVNDMEVVDAQESAIKARTVEAITPVTEAVPKTPSLVGPETTKA</sequence>
<proteinExistence type="predicted"/>
<dbReference type="EMBL" id="QUTI01027817">
    <property type="protein sequence ID" value="RLO05010.1"/>
    <property type="molecule type" value="Genomic_DNA"/>
</dbReference>
<accession>A0A9X8DWE5</accession>
<evidence type="ECO:0000313" key="2">
    <source>
        <dbReference type="Proteomes" id="UP000275652"/>
    </source>
</evidence>
<organism evidence="1 2">
    <name type="scientific">Aphanomyces astaci</name>
    <name type="common">Crayfish plague agent</name>
    <dbReference type="NCBI Taxonomy" id="112090"/>
    <lineage>
        <taxon>Eukaryota</taxon>
        <taxon>Sar</taxon>
        <taxon>Stramenopiles</taxon>
        <taxon>Oomycota</taxon>
        <taxon>Saprolegniomycetes</taxon>
        <taxon>Saprolegniales</taxon>
        <taxon>Verrucalvaceae</taxon>
        <taxon>Aphanomyces</taxon>
    </lineage>
</organism>
<comment type="caution">
    <text evidence="1">The sequence shown here is derived from an EMBL/GenBank/DDBJ whole genome shotgun (WGS) entry which is preliminary data.</text>
</comment>
<gene>
    <name evidence="1" type="ORF">DYB28_006736</name>
</gene>
<name>A0A9X8DWE5_APHAT</name>
<reference evidence="1 2" key="1">
    <citation type="journal article" date="2018" name="J. Invertebr. Pathol.">
        <title>New genotyping method for the causative agent of crayfish plague (Aphanomyces astaci) based on whole genome data.</title>
        <authorList>
            <person name="Minardi D."/>
            <person name="Studholme D.J."/>
            <person name="van der Giezen M."/>
            <person name="Pretto T."/>
            <person name="Oidtmann B."/>
        </authorList>
    </citation>
    <scope>NUCLEOTIDE SEQUENCE [LARGE SCALE GENOMIC DNA]</scope>
    <source>
        <strain evidence="1 2">KB13</strain>
    </source>
</reference>
<evidence type="ECO:0000313" key="1">
    <source>
        <dbReference type="EMBL" id="RLO05010.1"/>
    </source>
</evidence>
<protein>
    <submittedName>
        <fullName evidence="1">Uncharacterized protein</fullName>
    </submittedName>
</protein>
<dbReference type="Proteomes" id="UP000275652">
    <property type="component" value="Unassembled WGS sequence"/>
</dbReference>
<dbReference type="AlphaFoldDB" id="A0A9X8DWE5"/>